<dbReference type="Pfam" id="PF00015">
    <property type="entry name" value="MCPsignal"/>
    <property type="match status" value="1"/>
</dbReference>
<evidence type="ECO:0000256" key="3">
    <source>
        <dbReference type="SAM" id="Coils"/>
    </source>
</evidence>
<dbReference type="InterPro" id="IPR046342">
    <property type="entry name" value="CBS_dom_sf"/>
</dbReference>
<dbReference type="PANTHER" id="PTHR32089">
    <property type="entry name" value="METHYL-ACCEPTING CHEMOTAXIS PROTEIN MCPB"/>
    <property type="match status" value="1"/>
</dbReference>
<gene>
    <name evidence="5" type="ORF">GGR48_002087</name>
</gene>
<accession>A0A7W6F341</accession>
<dbReference type="GO" id="GO:0016020">
    <property type="term" value="C:membrane"/>
    <property type="evidence" value="ECO:0007669"/>
    <property type="project" value="InterPro"/>
</dbReference>
<proteinExistence type="predicted"/>
<keyword evidence="3" id="KW-0175">Coiled coil</keyword>
<protein>
    <submittedName>
        <fullName evidence="5">Methyl-accepting chemotaxis protein</fullName>
    </submittedName>
</protein>
<evidence type="ECO:0000313" key="5">
    <source>
        <dbReference type="EMBL" id="MBB3879659.1"/>
    </source>
</evidence>
<comment type="caution">
    <text evidence="5">The sequence shown here is derived from an EMBL/GenBank/DDBJ whole genome shotgun (WGS) entry which is preliminary data.</text>
</comment>
<keyword evidence="6" id="KW-1185">Reference proteome</keyword>
<evidence type="ECO:0000313" key="6">
    <source>
        <dbReference type="Proteomes" id="UP000538670"/>
    </source>
</evidence>
<dbReference type="PROSITE" id="PS50111">
    <property type="entry name" value="CHEMOTAXIS_TRANSDUC_2"/>
    <property type="match status" value="1"/>
</dbReference>
<dbReference type="SUPFAM" id="SSF54631">
    <property type="entry name" value="CBS-domain pair"/>
    <property type="match status" value="1"/>
</dbReference>
<dbReference type="PANTHER" id="PTHR32089:SF112">
    <property type="entry name" value="LYSOZYME-LIKE PROTEIN-RELATED"/>
    <property type="match status" value="1"/>
</dbReference>
<keyword evidence="1 2" id="KW-0807">Transducer</keyword>
<dbReference type="SMART" id="SM00283">
    <property type="entry name" value="MA"/>
    <property type="match status" value="1"/>
</dbReference>
<dbReference type="SUPFAM" id="SSF58104">
    <property type="entry name" value="Methyl-accepting chemotaxis protein (MCP) signaling domain"/>
    <property type="match status" value="1"/>
</dbReference>
<sequence length="428" mass="44859">MKPPHFSTWSAPGGGDPVIDHAASLTEAVGLFRHYPDMRLLPVLDAERRPIGAILERDVKGLLYNPFGHALLQNPDFGASLTSYVRAHPCCEVTASVAERLALHADWGAPDALILTENGVFAGTLDAATIARQAADAQTALARERMVRARQIDSAARGFMADIAILCDTLGHASGDMGRVAGDLARYAGQTQDGAARMTEAVAQSRSALGDTATRGRGLASAFATITRDMDEAREIRGRVSDRIARASRRTAALADSATAIDALLALIETVSARTNLLALNAAIEAARAGDAGRGFAVVAHEVKALASQTRDAAQDAARNIAEVKANLHALVTEQGQLGEAVSAIGAISQSIDVAVAAQAVATTAIATNVEQSVTAAHQIGRQVAQIERDATRIDRDAGSLDTLSQALGDTIESLRERTARFVELVAL</sequence>
<name>A0A7W6F341_9SPHN</name>
<dbReference type="Proteomes" id="UP000538670">
    <property type="component" value="Unassembled WGS sequence"/>
</dbReference>
<dbReference type="RefSeq" id="WP_183951825.1">
    <property type="nucleotide sequence ID" value="NZ_JACIDH010000008.1"/>
</dbReference>
<feature type="coiled-coil region" evidence="3">
    <location>
        <begin position="307"/>
        <end position="334"/>
    </location>
</feature>
<feature type="domain" description="Methyl-accepting transducer" evidence="4">
    <location>
        <begin position="173"/>
        <end position="395"/>
    </location>
</feature>
<evidence type="ECO:0000256" key="1">
    <source>
        <dbReference type="ARBA" id="ARBA00023224"/>
    </source>
</evidence>
<dbReference type="GO" id="GO:0007165">
    <property type="term" value="P:signal transduction"/>
    <property type="evidence" value="ECO:0007669"/>
    <property type="project" value="UniProtKB-KW"/>
</dbReference>
<dbReference type="Gene3D" id="1.10.287.950">
    <property type="entry name" value="Methyl-accepting chemotaxis protein"/>
    <property type="match status" value="1"/>
</dbReference>
<dbReference type="EMBL" id="JACIDH010000008">
    <property type="protein sequence ID" value="MBB3879659.1"/>
    <property type="molecule type" value="Genomic_DNA"/>
</dbReference>
<evidence type="ECO:0000259" key="4">
    <source>
        <dbReference type="PROSITE" id="PS50111"/>
    </source>
</evidence>
<reference evidence="5 6" key="1">
    <citation type="submission" date="2020-08" db="EMBL/GenBank/DDBJ databases">
        <title>Genomic Encyclopedia of Type Strains, Phase IV (KMG-IV): sequencing the most valuable type-strain genomes for metagenomic binning, comparative biology and taxonomic classification.</title>
        <authorList>
            <person name="Goeker M."/>
        </authorList>
    </citation>
    <scope>NUCLEOTIDE SEQUENCE [LARGE SCALE GENOMIC DNA]</scope>
    <source>
        <strain evidence="5 6">DSM 19512</strain>
    </source>
</reference>
<evidence type="ECO:0000256" key="2">
    <source>
        <dbReference type="PROSITE-ProRule" id="PRU00284"/>
    </source>
</evidence>
<dbReference type="InterPro" id="IPR004089">
    <property type="entry name" value="MCPsignal_dom"/>
</dbReference>
<dbReference type="AlphaFoldDB" id="A0A7W6F341"/>
<organism evidence="5 6">
    <name type="scientific">Sphingomonas pseudosanguinis</name>
    <dbReference type="NCBI Taxonomy" id="413712"/>
    <lineage>
        <taxon>Bacteria</taxon>
        <taxon>Pseudomonadati</taxon>
        <taxon>Pseudomonadota</taxon>
        <taxon>Alphaproteobacteria</taxon>
        <taxon>Sphingomonadales</taxon>
        <taxon>Sphingomonadaceae</taxon>
        <taxon>Sphingomonas</taxon>
    </lineage>
</organism>